<feature type="binding site" evidence="10 14">
    <location>
        <position position="65"/>
    </location>
    <ligand>
        <name>substrate</name>
    </ligand>
</feature>
<evidence type="ECO:0000256" key="1">
    <source>
        <dbReference type="ARBA" id="ARBA00001782"/>
    </source>
</evidence>
<keyword evidence="9 10" id="KW-0413">Isomerase</keyword>
<dbReference type="PIRSF" id="PIRSF001461">
    <property type="entry name" value="RPE"/>
    <property type="match status" value="1"/>
</dbReference>
<reference evidence="15 16" key="1">
    <citation type="submission" date="2018-04" db="EMBL/GenBank/DDBJ databases">
        <title>Camelliibacillus theae gen. nov., sp. nov., isolated from Pu'er tea.</title>
        <authorList>
            <person name="Niu L."/>
        </authorList>
    </citation>
    <scope>NUCLEOTIDE SEQUENCE [LARGE SCALE GENOMIC DNA]</scope>
    <source>
        <strain evidence="15 16">T8</strain>
    </source>
</reference>
<dbReference type="GO" id="GO:0019323">
    <property type="term" value="P:pentose catabolic process"/>
    <property type="evidence" value="ECO:0007669"/>
    <property type="project" value="UniProtKB-UniRule"/>
</dbReference>
<evidence type="ECO:0000256" key="13">
    <source>
        <dbReference type="PIRSR" id="PIRSR001461-2"/>
    </source>
</evidence>
<comment type="pathway">
    <text evidence="10">Carbohydrate degradation.</text>
</comment>
<keyword evidence="8 10" id="KW-0479">Metal-binding</keyword>
<feature type="binding site" evidence="10 14">
    <location>
        <position position="7"/>
    </location>
    <ligand>
        <name>substrate</name>
    </ligand>
</feature>
<dbReference type="PROSITE" id="PS01086">
    <property type="entry name" value="RIBUL_P_3_EPIMER_2"/>
    <property type="match status" value="1"/>
</dbReference>
<dbReference type="HAMAP" id="MF_02227">
    <property type="entry name" value="RPE"/>
    <property type="match status" value="1"/>
</dbReference>
<comment type="catalytic activity">
    <reaction evidence="1 10 11">
        <text>D-ribulose 5-phosphate = D-xylulose 5-phosphate</text>
        <dbReference type="Rhea" id="RHEA:13677"/>
        <dbReference type="ChEBI" id="CHEBI:57737"/>
        <dbReference type="ChEBI" id="CHEBI:58121"/>
        <dbReference type="EC" id="5.1.3.1"/>
    </reaction>
</comment>
<dbReference type="Pfam" id="PF00834">
    <property type="entry name" value="Ribul_P_3_epim"/>
    <property type="match status" value="1"/>
</dbReference>
<keyword evidence="13" id="KW-0464">Manganese</keyword>
<keyword evidence="13" id="KW-0170">Cobalt</keyword>
<organism evidence="15 16">
    <name type="scientific">Pueribacillus theae</name>
    <dbReference type="NCBI Taxonomy" id="2171751"/>
    <lineage>
        <taxon>Bacteria</taxon>
        <taxon>Bacillati</taxon>
        <taxon>Bacillota</taxon>
        <taxon>Bacilli</taxon>
        <taxon>Bacillales</taxon>
        <taxon>Bacillaceae</taxon>
        <taxon>Pueribacillus</taxon>
    </lineage>
</organism>
<sequence length="219" mass="23581">MVKIAPSILSANFSKLGEEIKEVEAGGADYIHVDVMDGHFVPNLTIGPLIVEAIRPITSLPLDVHLMIENPDLYIKDFAEAGADILSVHVEACPHLHRSIQLIKEQGIKAGVVLNPATPISSIQHIIEEVDLVLLMTVNPGFGGQKFISSVIPKMKELHSLVKEKRLSIDIEIDGGVNSETALSCVEAGANVLVAGSAIFNQSDRKLAIQQIRDAAQTD</sequence>
<evidence type="ECO:0000256" key="9">
    <source>
        <dbReference type="ARBA" id="ARBA00023235"/>
    </source>
</evidence>
<dbReference type="GO" id="GO:0006098">
    <property type="term" value="P:pentose-phosphate shunt"/>
    <property type="evidence" value="ECO:0007669"/>
    <property type="project" value="UniProtKB-UniRule"/>
</dbReference>
<keyword evidence="10 11" id="KW-0119">Carbohydrate metabolism</keyword>
<accession>A0A2U1K8D3</accession>
<dbReference type="EMBL" id="QCZG01000001">
    <property type="protein sequence ID" value="PWA13463.1"/>
    <property type="molecule type" value="Genomic_DNA"/>
</dbReference>
<evidence type="ECO:0000313" key="16">
    <source>
        <dbReference type="Proteomes" id="UP000245998"/>
    </source>
</evidence>
<evidence type="ECO:0000256" key="4">
    <source>
        <dbReference type="ARBA" id="ARBA00001947"/>
    </source>
</evidence>
<dbReference type="GO" id="GO:0005737">
    <property type="term" value="C:cytoplasm"/>
    <property type="evidence" value="ECO:0007669"/>
    <property type="project" value="UniProtKB-ARBA"/>
</dbReference>
<dbReference type="SUPFAM" id="SSF51366">
    <property type="entry name" value="Ribulose-phoshate binding barrel"/>
    <property type="match status" value="1"/>
</dbReference>
<keyword evidence="16" id="KW-1185">Reference proteome</keyword>
<feature type="binding site" evidence="10 13">
    <location>
        <position position="65"/>
    </location>
    <ligand>
        <name>a divalent metal cation</name>
        <dbReference type="ChEBI" id="CHEBI:60240"/>
    </ligand>
</feature>
<feature type="binding site" evidence="10 13">
    <location>
        <position position="34"/>
    </location>
    <ligand>
        <name>a divalent metal cation</name>
        <dbReference type="ChEBI" id="CHEBI:60240"/>
    </ligand>
</feature>
<dbReference type="InterPro" id="IPR026019">
    <property type="entry name" value="Ribul_P_3_epim"/>
</dbReference>
<evidence type="ECO:0000256" key="11">
    <source>
        <dbReference type="PIRNR" id="PIRNR001461"/>
    </source>
</evidence>
<comment type="cofactor">
    <cofactor evidence="10 13">
        <name>a divalent metal cation</name>
        <dbReference type="ChEBI" id="CHEBI:60240"/>
    </cofactor>
    <text evidence="10 13">Binds 1 divalent metal cation per subunit.</text>
</comment>
<comment type="cofactor">
    <cofactor evidence="4">
        <name>Zn(2+)</name>
        <dbReference type="ChEBI" id="CHEBI:29105"/>
    </cofactor>
</comment>
<evidence type="ECO:0000256" key="12">
    <source>
        <dbReference type="PIRSR" id="PIRSR001461-1"/>
    </source>
</evidence>
<dbReference type="InterPro" id="IPR000056">
    <property type="entry name" value="Ribul_P_3_epim-like"/>
</dbReference>
<evidence type="ECO:0000256" key="14">
    <source>
        <dbReference type="PIRSR" id="PIRSR001461-3"/>
    </source>
</evidence>
<evidence type="ECO:0000256" key="2">
    <source>
        <dbReference type="ARBA" id="ARBA00001936"/>
    </source>
</evidence>
<comment type="function">
    <text evidence="10">Catalyzes the reversible epimerization of D-ribulose 5-phosphate to D-xylulose 5-phosphate.</text>
</comment>
<comment type="cofactor">
    <cofactor evidence="5">
        <name>Fe(2+)</name>
        <dbReference type="ChEBI" id="CHEBI:29033"/>
    </cofactor>
</comment>
<feature type="binding site" evidence="10">
    <location>
        <begin position="174"/>
        <end position="176"/>
    </location>
    <ligand>
        <name>substrate</name>
    </ligand>
</feature>
<comment type="caution">
    <text evidence="15">The sequence shown here is derived from an EMBL/GenBank/DDBJ whole genome shotgun (WGS) entry which is preliminary data.</text>
</comment>
<dbReference type="EC" id="5.1.3.1" evidence="7 10"/>
<keyword evidence="13" id="KW-0862">Zinc</keyword>
<dbReference type="OrthoDB" id="1645589at2"/>
<dbReference type="AlphaFoldDB" id="A0A2U1K8D3"/>
<dbReference type="GO" id="GO:0004750">
    <property type="term" value="F:D-ribulose-phosphate 3-epimerase activity"/>
    <property type="evidence" value="ECO:0007669"/>
    <property type="project" value="UniProtKB-UniRule"/>
</dbReference>
<evidence type="ECO:0000313" key="15">
    <source>
        <dbReference type="EMBL" id="PWA13463.1"/>
    </source>
</evidence>
<dbReference type="FunFam" id="3.20.20.70:FF:000004">
    <property type="entry name" value="Ribulose-phosphate 3-epimerase"/>
    <property type="match status" value="1"/>
</dbReference>
<dbReference type="GO" id="GO:0046872">
    <property type="term" value="F:metal ion binding"/>
    <property type="evidence" value="ECO:0007669"/>
    <property type="project" value="UniProtKB-UniRule"/>
</dbReference>
<evidence type="ECO:0000256" key="6">
    <source>
        <dbReference type="ARBA" id="ARBA00009541"/>
    </source>
</evidence>
<comment type="cofactor">
    <cofactor evidence="2">
        <name>Mn(2+)</name>
        <dbReference type="ChEBI" id="CHEBI:29035"/>
    </cofactor>
</comment>
<feature type="binding site" evidence="10 14">
    <location>
        <begin position="196"/>
        <end position="197"/>
    </location>
    <ligand>
        <name>substrate</name>
    </ligand>
</feature>
<dbReference type="CDD" id="cd00429">
    <property type="entry name" value="RPE"/>
    <property type="match status" value="1"/>
</dbReference>
<protein>
    <recommendedName>
        <fullName evidence="7 10">Ribulose-phosphate 3-epimerase</fullName>
        <ecNumber evidence="7 10">5.1.3.1</ecNumber>
    </recommendedName>
</protein>
<comment type="similarity">
    <text evidence="6 10 11">Belongs to the ribulose-phosphate 3-epimerase family.</text>
</comment>
<dbReference type="PROSITE" id="PS01085">
    <property type="entry name" value="RIBUL_P_3_EPIMER_1"/>
    <property type="match status" value="1"/>
</dbReference>
<evidence type="ECO:0000256" key="7">
    <source>
        <dbReference type="ARBA" id="ARBA00013188"/>
    </source>
</evidence>
<dbReference type="NCBIfam" id="TIGR01163">
    <property type="entry name" value="rpe"/>
    <property type="match status" value="1"/>
</dbReference>
<dbReference type="NCBIfam" id="NF004076">
    <property type="entry name" value="PRK05581.1-4"/>
    <property type="match status" value="1"/>
</dbReference>
<dbReference type="Gene3D" id="3.20.20.70">
    <property type="entry name" value="Aldolase class I"/>
    <property type="match status" value="1"/>
</dbReference>
<evidence type="ECO:0000256" key="5">
    <source>
        <dbReference type="ARBA" id="ARBA00001954"/>
    </source>
</evidence>
<dbReference type="RefSeq" id="WP_116552967.1">
    <property type="nucleotide sequence ID" value="NZ_QCZG01000001.1"/>
</dbReference>
<dbReference type="Proteomes" id="UP000245998">
    <property type="component" value="Unassembled WGS sequence"/>
</dbReference>
<feature type="binding site" evidence="14">
    <location>
        <position position="176"/>
    </location>
    <ligand>
        <name>substrate</name>
    </ligand>
</feature>
<gene>
    <name evidence="10" type="primary">rpe</name>
    <name evidence="15" type="ORF">DCC39_00810</name>
</gene>
<feature type="active site" description="Proton donor" evidence="10 12">
    <location>
        <position position="174"/>
    </location>
</feature>
<comment type="cofactor">
    <cofactor evidence="3">
        <name>Co(2+)</name>
        <dbReference type="ChEBI" id="CHEBI:48828"/>
    </cofactor>
</comment>
<name>A0A2U1K8D3_9BACI</name>
<feature type="binding site" evidence="10 13">
    <location>
        <position position="32"/>
    </location>
    <ligand>
        <name>a divalent metal cation</name>
        <dbReference type="ChEBI" id="CHEBI:60240"/>
    </ligand>
</feature>
<dbReference type="InterPro" id="IPR011060">
    <property type="entry name" value="RibuloseP-bd_barrel"/>
</dbReference>
<evidence type="ECO:0000256" key="3">
    <source>
        <dbReference type="ARBA" id="ARBA00001941"/>
    </source>
</evidence>
<feature type="active site" description="Proton acceptor" evidence="10 12">
    <location>
        <position position="34"/>
    </location>
</feature>
<proteinExistence type="inferred from homology"/>
<dbReference type="PANTHER" id="PTHR11749">
    <property type="entry name" value="RIBULOSE-5-PHOSPHATE-3-EPIMERASE"/>
    <property type="match status" value="1"/>
</dbReference>
<evidence type="ECO:0000256" key="8">
    <source>
        <dbReference type="ARBA" id="ARBA00022723"/>
    </source>
</evidence>
<dbReference type="InterPro" id="IPR013785">
    <property type="entry name" value="Aldolase_TIM"/>
</dbReference>
<feature type="binding site" evidence="10 14">
    <location>
        <begin position="141"/>
        <end position="144"/>
    </location>
    <ligand>
        <name>substrate</name>
    </ligand>
</feature>
<evidence type="ECO:0000256" key="10">
    <source>
        <dbReference type="HAMAP-Rule" id="MF_02227"/>
    </source>
</evidence>
<feature type="binding site" evidence="10 13">
    <location>
        <position position="174"/>
    </location>
    <ligand>
        <name>a divalent metal cation</name>
        <dbReference type="ChEBI" id="CHEBI:60240"/>
    </ligand>
</feature>